<gene>
    <name evidence="1" type="ORF">G6O67_007116</name>
</gene>
<evidence type="ECO:0000313" key="1">
    <source>
        <dbReference type="EMBL" id="KAF4505135.1"/>
    </source>
</evidence>
<dbReference type="EMBL" id="JAAVMX010000008">
    <property type="protein sequence ID" value="KAF4505135.1"/>
    <property type="molecule type" value="Genomic_DNA"/>
</dbReference>
<reference evidence="1 2" key="1">
    <citation type="journal article" date="2020" name="Genome Biol. Evol.">
        <title>A new high-quality draft genome assembly of the Chinese cordyceps Ophiocordyceps sinensis.</title>
        <authorList>
            <person name="Shu R."/>
            <person name="Zhang J."/>
            <person name="Meng Q."/>
            <person name="Zhang H."/>
            <person name="Zhou G."/>
            <person name="Li M."/>
            <person name="Wu P."/>
            <person name="Zhao Y."/>
            <person name="Chen C."/>
            <person name="Qin Q."/>
        </authorList>
    </citation>
    <scope>NUCLEOTIDE SEQUENCE [LARGE SCALE GENOMIC DNA]</scope>
    <source>
        <strain evidence="1 2">IOZ07</strain>
    </source>
</reference>
<protein>
    <submittedName>
        <fullName evidence="1">Uncharacterized protein</fullName>
    </submittedName>
</protein>
<comment type="caution">
    <text evidence="1">The sequence shown here is derived from an EMBL/GenBank/DDBJ whole genome shotgun (WGS) entry which is preliminary data.</text>
</comment>
<dbReference type="OrthoDB" id="4951796at2759"/>
<evidence type="ECO:0000313" key="2">
    <source>
        <dbReference type="Proteomes" id="UP000557566"/>
    </source>
</evidence>
<name>A0A8H4PNM1_9HYPO</name>
<dbReference type="AlphaFoldDB" id="A0A8H4PNM1"/>
<dbReference type="Proteomes" id="UP000557566">
    <property type="component" value="Unassembled WGS sequence"/>
</dbReference>
<organism evidence="1 2">
    <name type="scientific">Ophiocordyceps sinensis</name>
    <dbReference type="NCBI Taxonomy" id="72228"/>
    <lineage>
        <taxon>Eukaryota</taxon>
        <taxon>Fungi</taxon>
        <taxon>Dikarya</taxon>
        <taxon>Ascomycota</taxon>
        <taxon>Pezizomycotina</taxon>
        <taxon>Sordariomycetes</taxon>
        <taxon>Hypocreomycetidae</taxon>
        <taxon>Hypocreales</taxon>
        <taxon>Ophiocordycipitaceae</taxon>
        <taxon>Ophiocordyceps</taxon>
    </lineage>
</organism>
<accession>A0A8H4PNM1</accession>
<keyword evidence="2" id="KW-1185">Reference proteome</keyword>
<sequence>MADTPPFNTHPSAQKQLRVVRFVKPKYSAETKINVTGIYRKWTRYCNDNRIGDWKKTIQNLARETTMDFFLPLRLRKL</sequence>
<proteinExistence type="predicted"/>